<organism evidence="2 3">
    <name type="scientific">Nonomuraea corallina</name>
    <dbReference type="NCBI Taxonomy" id="2989783"/>
    <lineage>
        <taxon>Bacteria</taxon>
        <taxon>Bacillati</taxon>
        <taxon>Actinomycetota</taxon>
        <taxon>Actinomycetes</taxon>
        <taxon>Streptosporangiales</taxon>
        <taxon>Streptosporangiaceae</taxon>
        <taxon>Nonomuraea</taxon>
    </lineage>
</organism>
<evidence type="ECO:0000313" key="2">
    <source>
        <dbReference type="EMBL" id="MDA0632315.1"/>
    </source>
</evidence>
<reference evidence="2" key="1">
    <citation type="submission" date="2022-11" db="EMBL/GenBank/DDBJ databases">
        <title>Nonomuraea corallina sp. nov., a new species of the genus Nonomuraea isolated from sea side sediment in Thai sea.</title>
        <authorList>
            <person name="Ngamcharungchit C."/>
            <person name="Matsumoto A."/>
            <person name="Suriyachadkun C."/>
            <person name="Panbangred W."/>
            <person name="Inahashi Y."/>
            <person name="Intra B."/>
        </authorList>
    </citation>
    <scope>NUCLEOTIDE SEQUENCE</scope>
    <source>
        <strain evidence="2">MCN248</strain>
    </source>
</reference>
<gene>
    <name evidence="2" type="ORF">OUY22_02730</name>
</gene>
<sequence>MGNPVRILLVLLWLAVCLTPIPVAVPGYRLALGHVGTPGTLTVISCEPLGRGRYDCRGRFVPDDGGPAVPVSASPDSGVGDVTHARLTPDGTRALPDGIKGVLSVSAVPAAGLAGLGFLPYVVAYWWGGPGARRRWVAPGVVVTAAGLLVTITGVVAAYA</sequence>
<feature type="transmembrane region" description="Helical" evidence="1">
    <location>
        <begin position="136"/>
        <end position="159"/>
    </location>
</feature>
<name>A0ABT4S5L7_9ACTN</name>
<evidence type="ECO:0000313" key="3">
    <source>
        <dbReference type="Proteomes" id="UP001144036"/>
    </source>
</evidence>
<evidence type="ECO:0000256" key="1">
    <source>
        <dbReference type="SAM" id="Phobius"/>
    </source>
</evidence>
<comment type="caution">
    <text evidence="2">The sequence shown here is derived from an EMBL/GenBank/DDBJ whole genome shotgun (WGS) entry which is preliminary data.</text>
</comment>
<dbReference type="RefSeq" id="WP_270153091.1">
    <property type="nucleotide sequence ID" value="NZ_JAPNNL010000006.1"/>
</dbReference>
<accession>A0ABT4S5L7</accession>
<proteinExistence type="predicted"/>
<keyword evidence="3" id="KW-1185">Reference proteome</keyword>
<protein>
    <submittedName>
        <fullName evidence="2">Uncharacterized protein</fullName>
    </submittedName>
</protein>
<dbReference type="EMBL" id="JAPNNL010000006">
    <property type="protein sequence ID" value="MDA0632315.1"/>
    <property type="molecule type" value="Genomic_DNA"/>
</dbReference>
<keyword evidence="1" id="KW-1133">Transmembrane helix</keyword>
<dbReference type="Proteomes" id="UP001144036">
    <property type="component" value="Unassembled WGS sequence"/>
</dbReference>
<keyword evidence="1" id="KW-0472">Membrane</keyword>
<feature type="transmembrane region" description="Helical" evidence="1">
    <location>
        <begin position="102"/>
        <end position="124"/>
    </location>
</feature>
<keyword evidence="1" id="KW-0812">Transmembrane</keyword>